<dbReference type="GO" id="GO:0016020">
    <property type="term" value="C:membrane"/>
    <property type="evidence" value="ECO:0007669"/>
    <property type="project" value="InterPro"/>
</dbReference>
<feature type="transmembrane region" description="Helical" evidence="1">
    <location>
        <begin position="30"/>
        <end position="46"/>
    </location>
</feature>
<feature type="transmembrane region" description="Helical" evidence="1">
    <location>
        <begin position="52"/>
        <end position="84"/>
    </location>
</feature>
<dbReference type="STRING" id="862969.SCI_0436"/>
<protein>
    <submittedName>
        <fullName evidence="4">Transporter</fullName>
    </submittedName>
</protein>
<keyword evidence="1" id="KW-0812">Transmembrane</keyword>
<evidence type="ECO:0000313" key="5">
    <source>
        <dbReference type="Proteomes" id="UP000031339"/>
    </source>
</evidence>
<feature type="domain" description="DUF7649" evidence="3">
    <location>
        <begin position="1"/>
        <end position="84"/>
    </location>
</feature>
<evidence type="ECO:0000313" key="4">
    <source>
        <dbReference type="EMBL" id="KIC78107.1"/>
    </source>
</evidence>
<dbReference type="GeneID" id="93848388"/>
<dbReference type="OrthoDB" id="2351415at2"/>
<dbReference type="InterPro" id="IPR056066">
    <property type="entry name" value="DUF7649"/>
</dbReference>
<dbReference type="PATRIC" id="fig|76860.7.peg.1181"/>
<gene>
    <name evidence="4" type="ORF">RN79_00575</name>
</gene>
<dbReference type="AlphaFoldDB" id="A0A0C1KGY5"/>
<dbReference type="NCBIfam" id="NF040535">
    <property type="entry name" value="LiaF_C_term"/>
    <property type="match status" value="1"/>
</dbReference>
<feature type="transmembrane region" description="Helical" evidence="1">
    <location>
        <begin position="6"/>
        <end position="23"/>
    </location>
</feature>
<dbReference type="InterPro" id="IPR024425">
    <property type="entry name" value="LiaF-like_C"/>
</dbReference>
<comment type="caution">
    <text evidence="4">The sequence shown here is derived from an EMBL/GenBank/DDBJ whole genome shotgun (WGS) entry which is preliminary data.</text>
</comment>
<dbReference type="PIRSF" id="PIRSF031509">
    <property type="entry name" value="Cell_wall_LiaF/YvqF"/>
    <property type="match status" value="1"/>
</dbReference>
<dbReference type="EMBL" id="JWIY01000001">
    <property type="protein sequence ID" value="KIC78107.1"/>
    <property type="molecule type" value="Genomic_DNA"/>
</dbReference>
<feature type="domain" description="Cell wall-active antibiotics response LiaF-like C-terminal" evidence="2">
    <location>
        <begin position="114"/>
        <end position="229"/>
    </location>
</feature>
<accession>A0A0C1KGY5</accession>
<name>A0A0C1KGY5_STRCV</name>
<dbReference type="InterPro" id="IPR016975">
    <property type="entry name" value="Cell_wall_LiaF"/>
</dbReference>
<proteinExistence type="predicted"/>
<evidence type="ECO:0000259" key="3">
    <source>
        <dbReference type="Pfam" id="PF24661"/>
    </source>
</evidence>
<evidence type="ECO:0000259" key="2">
    <source>
        <dbReference type="Pfam" id="PF09922"/>
    </source>
</evidence>
<sequence length="232" mass="26952">MRKIQFFIFVESILLTFALVTILSGHFSRVILFLVLFLLLLYYYFGKQRGNFLLVTSTILLFFIIMLNPYVIAALLFAVIYGMIVAYPYIYKENEATTLIFDDAMEQKRENNQWLGNLHHFASSDTCQFDDINLFRLMGKDTIHLEQVIVTNHDNVIVLRKFFGNTKIIVPVDVAVSLKVNNLYGELQFLDQPIYELRNESFSLTTPDFKRAHKSVKIILSTFVGNIEVVRK</sequence>
<dbReference type="eggNOG" id="COG4758">
    <property type="taxonomic scope" value="Bacteria"/>
</dbReference>
<keyword evidence="1" id="KW-0472">Membrane</keyword>
<dbReference type="RefSeq" id="WP_003070232.1">
    <property type="nucleotide sequence ID" value="NZ_CAJPUH010000021.1"/>
</dbReference>
<reference evidence="4 5" key="1">
    <citation type="submission" date="2014-12" db="EMBL/GenBank/DDBJ databases">
        <title>Partial genome sequence of Streptococcus constellatus KCOM 1650 (= ChDC B144).</title>
        <authorList>
            <person name="Kook J.-K."/>
            <person name="Park S.-N."/>
            <person name="Lim Y.K."/>
            <person name="Jo E."/>
        </authorList>
    </citation>
    <scope>NUCLEOTIDE SEQUENCE [LARGE SCALE GENOMIC DNA]</scope>
    <source>
        <strain evidence="4 5">KCOM 1650</strain>
    </source>
</reference>
<dbReference type="Pfam" id="PF24661">
    <property type="entry name" value="DUF7649"/>
    <property type="match status" value="1"/>
</dbReference>
<keyword evidence="1" id="KW-1133">Transmembrane helix</keyword>
<evidence type="ECO:0000256" key="1">
    <source>
        <dbReference type="SAM" id="Phobius"/>
    </source>
</evidence>
<organism evidence="4 5">
    <name type="scientific">Streptococcus constellatus</name>
    <dbReference type="NCBI Taxonomy" id="76860"/>
    <lineage>
        <taxon>Bacteria</taxon>
        <taxon>Bacillati</taxon>
        <taxon>Bacillota</taxon>
        <taxon>Bacilli</taxon>
        <taxon>Lactobacillales</taxon>
        <taxon>Streptococcaceae</taxon>
        <taxon>Streptococcus</taxon>
        <taxon>Streptococcus anginosus group</taxon>
    </lineage>
</organism>
<dbReference type="Proteomes" id="UP000031339">
    <property type="component" value="Unassembled WGS sequence"/>
</dbReference>
<dbReference type="InterPro" id="IPR047793">
    <property type="entry name" value="LiaF_C"/>
</dbReference>
<dbReference type="Pfam" id="PF09922">
    <property type="entry name" value="LiaF-like_C"/>
    <property type="match status" value="1"/>
</dbReference>